<feature type="compositionally biased region" description="Low complexity" evidence="4">
    <location>
        <begin position="37"/>
        <end position="78"/>
    </location>
</feature>
<dbReference type="PANTHER" id="PTHR10270:SF324">
    <property type="entry name" value="SOX DOMAIN-CONTAINING PROTEIN DICHAETE-RELATED"/>
    <property type="match status" value="1"/>
</dbReference>
<sequence>MCDEGSPFGLSSALDRLNAMNASMSSPSLAAQVAAYHHQQQQQQQQQQQHHQQQQQQQHHQQQQQQQQQHLQHQQSQQLVRNHHMMQSSLAHQHAAAAHHFAAFGPVGVHQPHHHPSAQHHVGNVLNSVPSSPESSPSSSPIPHHQHGQPLRDHSIGSLSMSSGSSMIHHQQSMVAGMTMGGNKGGCGNNNKNAEDHIKRPMNAFMVWSRLQRRKIAQDNPKMHNSEISKRLGAEWKLLNEDEKRPFIDEAKRLRALHMKEHPDYKYRPRRKPKPSMANKTAAYSFPMPYSLGGMNPHHHAAAAGLDTLSWLSAAQHAASVQAASVNSTLSATTTTTNSTTAGSLSSSASSVASVTPSLDLDKSRLFGFPSPYGSHQHHYYGMAGLPGMPGLAGLAGLPNLNANNNGHRMSPDSNSPVSRMDGFGMKGSPSPVASVNSTSGGNGSNSNNGCVVSTSAGIPQHHQQQQSPAALYSSLMYTKASAAAAASYHQAAQAAAAAAGMQYPVAPAGYPSLDQLAGLRRPVPVLY</sequence>
<dbReference type="GO" id="GO:0000978">
    <property type="term" value="F:RNA polymerase II cis-regulatory region sequence-specific DNA binding"/>
    <property type="evidence" value="ECO:0007669"/>
    <property type="project" value="TreeGrafter"/>
</dbReference>
<evidence type="ECO:0000256" key="3">
    <source>
        <dbReference type="ARBA" id="ARBA00023242"/>
    </source>
</evidence>
<dbReference type="InterPro" id="IPR009071">
    <property type="entry name" value="HMG_box_dom"/>
</dbReference>
<dbReference type="SMART" id="SM00398">
    <property type="entry name" value="HMG"/>
    <property type="match status" value="1"/>
</dbReference>
<evidence type="ECO:0000313" key="5">
    <source>
        <dbReference type="EMBL" id="JAN93103.1"/>
    </source>
</evidence>
<dbReference type="GO" id="GO:0007420">
    <property type="term" value="P:brain development"/>
    <property type="evidence" value="ECO:0007669"/>
    <property type="project" value="TreeGrafter"/>
</dbReference>
<dbReference type="GO" id="GO:0001228">
    <property type="term" value="F:DNA-binding transcription activator activity, RNA polymerase II-specific"/>
    <property type="evidence" value="ECO:0007669"/>
    <property type="project" value="TreeGrafter"/>
</dbReference>
<accession>A0A0P6IN52</accession>
<dbReference type="EMBL" id="GDIQ01001634">
    <property type="protein sequence ID" value="JAN93103.1"/>
    <property type="molecule type" value="Transcribed_RNA"/>
</dbReference>
<feature type="compositionally biased region" description="Low complexity" evidence="4">
    <location>
        <begin position="435"/>
        <end position="466"/>
    </location>
</feature>
<organism evidence="5">
    <name type="scientific">Daphnia magna</name>
    <dbReference type="NCBI Taxonomy" id="35525"/>
    <lineage>
        <taxon>Eukaryota</taxon>
        <taxon>Metazoa</taxon>
        <taxon>Ecdysozoa</taxon>
        <taxon>Arthropoda</taxon>
        <taxon>Crustacea</taxon>
        <taxon>Branchiopoda</taxon>
        <taxon>Diplostraca</taxon>
        <taxon>Cladocera</taxon>
        <taxon>Anomopoda</taxon>
        <taxon>Daphniidae</taxon>
        <taxon>Daphnia</taxon>
    </lineage>
</organism>
<dbReference type="Gene3D" id="1.10.30.10">
    <property type="entry name" value="High mobility group box domain"/>
    <property type="match status" value="1"/>
</dbReference>
<comment type="subcellular location">
    <subcellularLocation>
        <location evidence="1">Nucleus</location>
    </subcellularLocation>
</comment>
<name>A0A0P6IN52_9CRUS</name>
<protein>
    <submittedName>
        <fullName evidence="5">Transcription factor Sox-14-like protein</fullName>
    </submittedName>
</protein>
<dbReference type="Pfam" id="PF00505">
    <property type="entry name" value="HMG_box"/>
    <property type="match status" value="1"/>
</dbReference>
<evidence type="ECO:0000256" key="4">
    <source>
        <dbReference type="SAM" id="MobiDB-lite"/>
    </source>
</evidence>
<dbReference type="GO" id="GO:0005634">
    <property type="term" value="C:nucleus"/>
    <property type="evidence" value="ECO:0007669"/>
    <property type="project" value="UniProtKB-SubCell"/>
</dbReference>
<dbReference type="InterPro" id="IPR050140">
    <property type="entry name" value="SRY-related_HMG-box_TF-like"/>
</dbReference>
<evidence type="ECO:0000256" key="2">
    <source>
        <dbReference type="ARBA" id="ARBA00023125"/>
    </source>
</evidence>
<feature type="region of interest" description="Disordered" evidence="4">
    <location>
        <begin position="427"/>
        <end position="466"/>
    </location>
</feature>
<dbReference type="FunFam" id="1.10.30.10:FF:000002">
    <property type="entry name" value="transcription factor Sox-2"/>
    <property type="match status" value="1"/>
</dbReference>
<feature type="region of interest" description="Disordered" evidence="4">
    <location>
        <begin position="106"/>
        <end position="168"/>
    </location>
</feature>
<dbReference type="PROSITE" id="PS50118">
    <property type="entry name" value="HMG_BOX_2"/>
    <property type="match status" value="1"/>
</dbReference>
<dbReference type="PANTHER" id="PTHR10270">
    <property type="entry name" value="SOX TRANSCRIPTION FACTOR"/>
    <property type="match status" value="1"/>
</dbReference>
<proteinExistence type="predicted"/>
<dbReference type="GO" id="GO:0030182">
    <property type="term" value="P:neuron differentiation"/>
    <property type="evidence" value="ECO:0007669"/>
    <property type="project" value="TreeGrafter"/>
</dbReference>
<dbReference type="CDD" id="cd01388">
    <property type="entry name" value="HMG-box_SoxB"/>
    <property type="match status" value="1"/>
</dbReference>
<feature type="compositionally biased region" description="Low complexity" evidence="4">
    <location>
        <begin position="156"/>
        <end position="168"/>
    </location>
</feature>
<keyword evidence="3" id="KW-0539">Nucleus</keyword>
<keyword evidence="2" id="KW-0238">DNA-binding</keyword>
<dbReference type="OrthoDB" id="6247875at2759"/>
<dbReference type="SUPFAM" id="SSF47095">
    <property type="entry name" value="HMG-box"/>
    <property type="match status" value="1"/>
</dbReference>
<dbReference type="GO" id="GO:0000122">
    <property type="term" value="P:negative regulation of transcription by RNA polymerase II"/>
    <property type="evidence" value="ECO:0007669"/>
    <property type="project" value="TreeGrafter"/>
</dbReference>
<reference evidence="5" key="1">
    <citation type="submission" date="2015-10" db="EMBL/GenBank/DDBJ databases">
        <title>EvidentialGene: Evidence-directed Construction of Complete mRNA Transcriptomes without Genomes.</title>
        <authorList>
            <person name="Gilbert D.G."/>
        </authorList>
    </citation>
    <scope>NUCLEOTIDE SEQUENCE</scope>
</reference>
<feature type="region of interest" description="Disordered" evidence="4">
    <location>
        <begin position="29"/>
        <end position="81"/>
    </location>
</feature>
<evidence type="ECO:0000256" key="1">
    <source>
        <dbReference type="ARBA" id="ARBA00004123"/>
    </source>
</evidence>
<feature type="compositionally biased region" description="Low complexity" evidence="4">
    <location>
        <begin position="128"/>
        <end position="143"/>
    </location>
</feature>
<dbReference type="AlphaFoldDB" id="A0A0P6IN52"/>
<dbReference type="InterPro" id="IPR036910">
    <property type="entry name" value="HMG_box_dom_sf"/>
</dbReference>